<feature type="compositionally biased region" description="Basic residues" evidence="1">
    <location>
        <begin position="57"/>
        <end position="72"/>
    </location>
</feature>
<feature type="compositionally biased region" description="Low complexity" evidence="1">
    <location>
        <begin position="32"/>
        <end position="56"/>
    </location>
</feature>
<dbReference type="AlphaFoldDB" id="A0A8D8C0A8"/>
<evidence type="ECO:0000313" key="2">
    <source>
        <dbReference type="EMBL" id="CAG6484547.1"/>
    </source>
</evidence>
<sequence>MAKSKDTTLSCKAFGRRSSDGWRPTCRRSSRPETPSPSTKSTSARWNSSNESSSSSKIRRKLPPSKRTRNTRVSRCDGTSQSTSKSASRRSDPTWKNPAAAS</sequence>
<protein>
    <submittedName>
        <fullName evidence="2">(northern house mosquito) hypothetical protein</fullName>
    </submittedName>
</protein>
<proteinExistence type="predicted"/>
<dbReference type="EMBL" id="HBUE01099524">
    <property type="protein sequence ID" value="CAG6484547.1"/>
    <property type="molecule type" value="Transcribed_RNA"/>
</dbReference>
<accession>A0A8D8C0A8</accession>
<organism evidence="2">
    <name type="scientific">Culex pipiens</name>
    <name type="common">House mosquito</name>
    <dbReference type="NCBI Taxonomy" id="7175"/>
    <lineage>
        <taxon>Eukaryota</taxon>
        <taxon>Metazoa</taxon>
        <taxon>Ecdysozoa</taxon>
        <taxon>Arthropoda</taxon>
        <taxon>Hexapoda</taxon>
        <taxon>Insecta</taxon>
        <taxon>Pterygota</taxon>
        <taxon>Neoptera</taxon>
        <taxon>Endopterygota</taxon>
        <taxon>Diptera</taxon>
        <taxon>Nematocera</taxon>
        <taxon>Culicoidea</taxon>
        <taxon>Culicidae</taxon>
        <taxon>Culicinae</taxon>
        <taxon>Culicini</taxon>
        <taxon>Culex</taxon>
        <taxon>Culex</taxon>
    </lineage>
</organism>
<reference evidence="2" key="1">
    <citation type="submission" date="2021-05" db="EMBL/GenBank/DDBJ databases">
        <authorList>
            <person name="Alioto T."/>
            <person name="Alioto T."/>
            <person name="Gomez Garrido J."/>
        </authorList>
    </citation>
    <scope>NUCLEOTIDE SEQUENCE</scope>
</reference>
<feature type="region of interest" description="Disordered" evidence="1">
    <location>
        <begin position="1"/>
        <end position="102"/>
    </location>
</feature>
<name>A0A8D8C0A8_CULPI</name>
<evidence type="ECO:0000256" key="1">
    <source>
        <dbReference type="SAM" id="MobiDB-lite"/>
    </source>
</evidence>